<gene>
    <name evidence="2" type="ORF">RB614_42605</name>
</gene>
<sequence length="189" mass="19935">MNEVLHEHLDDHLTAVAAVRDLVPEVVALGEEICRRLERGGTVYTFGNGGSAADAQHFAAELVGRYLRDRRPLPAIALSTDPSVTTCIGNDYSYASVFSRQVTALVRSADVVIGFSTSGTSPSVVEGLAAARRNGALTVLFTGEKAAGSPVADRVLPVASRATARIQEGHVLLLHMLSELIDRWAAGGG</sequence>
<dbReference type="SUPFAM" id="SSF53697">
    <property type="entry name" value="SIS domain"/>
    <property type="match status" value="1"/>
</dbReference>
<evidence type="ECO:0000313" key="2">
    <source>
        <dbReference type="EMBL" id="MDQ7911201.1"/>
    </source>
</evidence>
<dbReference type="Gene3D" id="3.40.50.10490">
    <property type="entry name" value="Glucose-6-phosphate isomerase like protein, domain 1"/>
    <property type="match status" value="1"/>
</dbReference>
<dbReference type="Proteomes" id="UP001230908">
    <property type="component" value="Unassembled WGS sequence"/>
</dbReference>
<dbReference type="RefSeq" id="WP_308718423.1">
    <property type="nucleotide sequence ID" value="NZ_JAVHUY010000074.1"/>
</dbReference>
<dbReference type="PANTHER" id="PTHR30390">
    <property type="entry name" value="SEDOHEPTULOSE 7-PHOSPHATE ISOMERASE / DNAA INITIATOR-ASSOCIATING FACTOR FOR REPLICATION INITIATION"/>
    <property type="match status" value="1"/>
</dbReference>
<name>A0ABU0ZVZ7_9ACTN</name>
<protein>
    <submittedName>
        <fullName evidence="2">SIS domain-containing protein</fullName>
    </submittedName>
</protein>
<organism evidence="2 3">
    <name type="scientific">Phytohabitans maris</name>
    <dbReference type="NCBI Taxonomy" id="3071409"/>
    <lineage>
        <taxon>Bacteria</taxon>
        <taxon>Bacillati</taxon>
        <taxon>Actinomycetota</taxon>
        <taxon>Actinomycetes</taxon>
        <taxon>Micromonosporales</taxon>
        <taxon>Micromonosporaceae</taxon>
    </lineage>
</organism>
<dbReference type="InterPro" id="IPR001347">
    <property type="entry name" value="SIS_dom"/>
</dbReference>
<dbReference type="InterPro" id="IPR046348">
    <property type="entry name" value="SIS_dom_sf"/>
</dbReference>
<dbReference type="InterPro" id="IPR050099">
    <property type="entry name" value="SIS_GmhA/DiaA_subfam"/>
</dbReference>
<feature type="domain" description="SIS" evidence="1">
    <location>
        <begin position="33"/>
        <end position="189"/>
    </location>
</feature>
<dbReference type="PANTHER" id="PTHR30390:SF6">
    <property type="entry name" value="DNAA INITIATOR-ASSOCIATING PROTEIN DIAA"/>
    <property type="match status" value="1"/>
</dbReference>
<evidence type="ECO:0000313" key="3">
    <source>
        <dbReference type="Proteomes" id="UP001230908"/>
    </source>
</evidence>
<dbReference type="CDD" id="cd05006">
    <property type="entry name" value="SIS_GmhA"/>
    <property type="match status" value="1"/>
</dbReference>
<comment type="caution">
    <text evidence="2">The sequence shown here is derived from an EMBL/GenBank/DDBJ whole genome shotgun (WGS) entry which is preliminary data.</text>
</comment>
<dbReference type="EMBL" id="JAVHUY010000074">
    <property type="protein sequence ID" value="MDQ7911201.1"/>
    <property type="molecule type" value="Genomic_DNA"/>
</dbReference>
<keyword evidence="3" id="KW-1185">Reference proteome</keyword>
<dbReference type="PROSITE" id="PS51464">
    <property type="entry name" value="SIS"/>
    <property type="match status" value="1"/>
</dbReference>
<accession>A0ABU0ZVZ7</accession>
<proteinExistence type="predicted"/>
<reference evidence="2 3" key="1">
    <citation type="submission" date="2023-08" db="EMBL/GenBank/DDBJ databases">
        <title>Phytohabitans sansha sp. nov., isolated from marine sediment.</title>
        <authorList>
            <person name="Zhao Y."/>
            <person name="Yi K."/>
        </authorList>
    </citation>
    <scope>NUCLEOTIDE SEQUENCE [LARGE SCALE GENOMIC DNA]</scope>
    <source>
        <strain evidence="2 3">ZYX-F-186</strain>
    </source>
</reference>
<dbReference type="InterPro" id="IPR035461">
    <property type="entry name" value="GmhA/DiaA"/>
</dbReference>
<dbReference type="Pfam" id="PF13580">
    <property type="entry name" value="SIS_2"/>
    <property type="match status" value="1"/>
</dbReference>
<evidence type="ECO:0000259" key="1">
    <source>
        <dbReference type="PROSITE" id="PS51464"/>
    </source>
</evidence>